<evidence type="ECO:0000313" key="3">
    <source>
        <dbReference type="Proteomes" id="UP000472676"/>
    </source>
</evidence>
<dbReference type="Proteomes" id="UP000472676">
    <property type="component" value="Unassembled WGS sequence"/>
</dbReference>
<dbReference type="PANTHER" id="PTHR21600:SF84">
    <property type="entry name" value="PSEUDOURIDINE SYNTHASE RSUA_RLUA-LIKE DOMAIN-CONTAINING PROTEIN"/>
    <property type="match status" value="1"/>
</dbReference>
<comment type="caution">
    <text evidence="2">The sequence shown here is derived from an EMBL/GenBank/DDBJ whole genome shotgun (WGS) entry which is preliminary data.</text>
</comment>
<dbReference type="GO" id="GO:0000455">
    <property type="term" value="P:enzyme-directed rRNA pseudouridine synthesis"/>
    <property type="evidence" value="ECO:0007669"/>
    <property type="project" value="TreeGrafter"/>
</dbReference>
<dbReference type="InterPro" id="IPR050188">
    <property type="entry name" value="RluA_PseudoU_synthase"/>
</dbReference>
<evidence type="ECO:0000259" key="1">
    <source>
        <dbReference type="Pfam" id="PF00849"/>
    </source>
</evidence>
<name>A0A6M2BTQ6_9GAMM</name>
<reference evidence="2 3" key="1">
    <citation type="journal article" date="2014" name="Int. J. Syst. Evol. Microbiol.">
        <title>Solimonas terrae sp. nov., isolated from soil.</title>
        <authorList>
            <person name="Kim S.J."/>
            <person name="Moon J.Y."/>
            <person name="Weon H.Y."/>
            <person name="Ahn J.H."/>
            <person name="Chen W.M."/>
            <person name="Kwon S.W."/>
        </authorList>
    </citation>
    <scope>NUCLEOTIDE SEQUENCE [LARGE SCALE GENOMIC DNA]</scope>
    <source>
        <strain evidence="2 3">KIS83-12</strain>
    </source>
</reference>
<accession>A0A6M2BTQ6</accession>
<evidence type="ECO:0000313" key="2">
    <source>
        <dbReference type="EMBL" id="NGY05720.1"/>
    </source>
</evidence>
<dbReference type="InterPro" id="IPR006145">
    <property type="entry name" value="PsdUridine_synth_RsuA/RluA"/>
</dbReference>
<gene>
    <name evidence="2" type="ORF">G7Y85_13180</name>
</gene>
<dbReference type="PANTHER" id="PTHR21600">
    <property type="entry name" value="MITOCHONDRIAL RNA PSEUDOURIDINE SYNTHASE"/>
    <property type="match status" value="1"/>
</dbReference>
<keyword evidence="3" id="KW-1185">Reference proteome</keyword>
<protein>
    <submittedName>
        <fullName evidence="2">Pseudouridine synthase</fullName>
    </submittedName>
</protein>
<dbReference type="EMBL" id="JAAMOW010000006">
    <property type="protein sequence ID" value="NGY05720.1"/>
    <property type="molecule type" value="Genomic_DNA"/>
</dbReference>
<dbReference type="GO" id="GO:0140098">
    <property type="term" value="F:catalytic activity, acting on RNA"/>
    <property type="evidence" value="ECO:0007669"/>
    <property type="project" value="UniProtKB-ARBA"/>
</dbReference>
<dbReference type="Pfam" id="PF00849">
    <property type="entry name" value="PseudoU_synth_2"/>
    <property type="match status" value="1"/>
</dbReference>
<dbReference type="Gene3D" id="3.30.2350.10">
    <property type="entry name" value="Pseudouridine synthase"/>
    <property type="match status" value="1"/>
</dbReference>
<organism evidence="2 3">
    <name type="scientific">Solimonas terrae</name>
    <dbReference type="NCBI Taxonomy" id="1396819"/>
    <lineage>
        <taxon>Bacteria</taxon>
        <taxon>Pseudomonadati</taxon>
        <taxon>Pseudomonadota</taxon>
        <taxon>Gammaproteobacteria</taxon>
        <taxon>Nevskiales</taxon>
        <taxon>Nevskiaceae</taxon>
        <taxon>Solimonas</taxon>
    </lineage>
</organism>
<dbReference type="GO" id="GO:0009982">
    <property type="term" value="F:pseudouridine synthase activity"/>
    <property type="evidence" value="ECO:0007669"/>
    <property type="project" value="InterPro"/>
</dbReference>
<proteinExistence type="predicted"/>
<sequence length="288" mass="32536">MRDGVGASSVRLPPGRWLRLIDFLDQHFADVGREAWQSRMRRGLVLSASGAALSADTPYVPGDIVHYYRELEHEPEIPFEADVLYRNAHLLIADKPHFLPVVPSGRFLQQSLLVRLRRLTGLDGLSPLHRIDRGTAGLVAFSVDPDTRGRYQALFATRRIEKVYEALAPANETLALPFMRQTRIVRGDPFFLSQEVDGAPNSETVFESATPYAASWLYRLRPLTGKKHQLRLHMAAVGVPIDNDPLYPQLRDDLADDYSRPLKLLARSLVFVDPLSGKRCVFESRRNL</sequence>
<dbReference type="GO" id="GO:0003723">
    <property type="term" value="F:RNA binding"/>
    <property type="evidence" value="ECO:0007669"/>
    <property type="project" value="InterPro"/>
</dbReference>
<feature type="domain" description="Pseudouridine synthase RsuA/RluA-like" evidence="1">
    <location>
        <begin position="89"/>
        <end position="236"/>
    </location>
</feature>
<dbReference type="SUPFAM" id="SSF55120">
    <property type="entry name" value="Pseudouridine synthase"/>
    <property type="match status" value="1"/>
</dbReference>
<dbReference type="InterPro" id="IPR020103">
    <property type="entry name" value="PsdUridine_synth_cat_dom_sf"/>
</dbReference>
<dbReference type="AlphaFoldDB" id="A0A6M2BTQ6"/>